<reference evidence="3" key="1">
    <citation type="journal article" date="2019" name="Int. J. Syst. Evol. Microbiol.">
        <title>The Global Catalogue of Microorganisms (GCM) 10K type strain sequencing project: providing services to taxonomists for standard genome sequencing and annotation.</title>
        <authorList>
            <consortium name="The Broad Institute Genomics Platform"/>
            <consortium name="The Broad Institute Genome Sequencing Center for Infectious Disease"/>
            <person name="Wu L."/>
            <person name="Ma J."/>
        </authorList>
    </citation>
    <scope>NUCLEOTIDE SEQUENCE [LARGE SCALE GENOMIC DNA]</scope>
    <source>
        <strain evidence="3">CCM 7480</strain>
    </source>
</reference>
<organism evidence="2 3">
    <name type="scientific">Massilia haematophila</name>
    <dbReference type="NCBI Taxonomy" id="457923"/>
    <lineage>
        <taxon>Bacteria</taxon>
        <taxon>Pseudomonadati</taxon>
        <taxon>Pseudomonadota</taxon>
        <taxon>Betaproteobacteria</taxon>
        <taxon>Burkholderiales</taxon>
        <taxon>Oxalobacteraceae</taxon>
        <taxon>Telluria group</taxon>
        <taxon>Massilia</taxon>
    </lineage>
</organism>
<keyword evidence="3" id="KW-1185">Reference proteome</keyword>
<evidence type="ECO:0000256" key="1">
    <source>
        <dbReference type="SAM" id="Coils"/>
    </source>
</evidence>
<evidence type="ECO:0000313" key="2">
    <source>
        <dbReference type="EMBL" id="MFC3461225.1"/>
    </source>
</evidence>
<comment type="caution">
    <text evidence="2">The sequence shown here is derived from an EMBL/GenBank/DDBJ whole genome shotgun (WGS) entry which is preliminary data.</text>
</comment>
<name>A0ABV7PPQ5_9BURK</name>
<dbReference type="EMBL" id="JBHRVV010000001">
    <property type="protein sequence ID" value="MFC3461225.1"/>
    <property type="molecule type" value="Genomic_DNA"/>
</dbReference>
<protein>
    <recommendedName>
        <fullName evidence="4">H-NS histone family protein</fullName>
    </recommendedName>
</protein>
<keyword evidence="1" id="KW-0175">Coiled coil</keyword>
<gene>
    <name evidence="2" type="ORF">ACFOPH_23735</name>
</gene>
<proteinExistence type="predicted"/>
<feature type="coiled-coil region" evidence="1">
    <location>
        <begin position="18"/>
        <end position="45"/>
    </location>
</feature>
<accession>A0ABV7PPQ5</accession>
<dbReference type="RefSeq" id="WP_312550411.1">
    <property type="nucleotide sequence ID" value="NZ_JBHRVV010000001.1"/>
</dbReference>
<dbReference type="Proteomes" id="UP001595665">
    <property type="component" value="Unassembled WGS sequence"/>
</dbReference>
<evidence type="ECO:0000313" key="3">
    <source>
        <dbReference type="Proteomes" id="UP001595665"/>
    </source>
</evidence>
<evidence type="ECO:0008006" key="4">
    <source>
        <dbReference type="Google" id="ProtNLM"/>
    </source>
</evidence>
<sequence>MAFDLSTYNLAELKGLQFDVAQELKQRERQELGQARERILAIARETGVAVDELIEEEGKGKKRKG</sequence>